<organism evidence="3 4">
    <name type="scientific">Lysobacter arvi</name>
    <dbReference type="NCBI Taxonomy" id="3038776"/>
    <lineage>
        <taxon>Bacteria</taxon>
        <taxon>Pseudomonadati</taxon>
        <taxon>Pseudomonadota</taxon>
        <taxon>Gammaproteobacteria</taxon>
        <taxon>Lysobacterales</taxon>
        <taxon>Lysobacteraceae</taxon>
        <taxon>Lysobacter</taxon>
    </lineage>
</organism>
<feature type="domain" description="Pili assembly chaperone N-terminal" evidence="2">
    <location>
        <begin position="26"/>
        <end position="145"/>
    </location>
</feature>
<feature type="signal peptide" evidence="1">
    <location>
        <begin position="1"/>
        <end position="23"/>
    </location>
</feature>
<dbReference type="InterPro" id="IPR013783">
    <property type="entry name" value="Ig-like_fold"/>
</dbReference>
<dbReference type="SUPFAM" id="SSF49354">
    <property type="entry name" value="PapD-like"/>
    <property type="match status" value="1"/>
</dbReference>
<dbReference type="Proteomes" id="UP001233535">
    <property type="component" value="Unassembled WGS sequence"/>
</dbReference>
<evidence type="ECO:0000313" key="4">
    <source>
        <dbReference type="Proteomes" id="UP001233535"/>
    </source>
</evidence>
<keyword evidence="4" id="KW-1185">Reference proteome</keyword>
<protein>
    <submittedName>
        <fullName evidence="3">Molecular chaperone</fullName>
    </submittedName>
</protein>
<proteinExistence type="predicted"/>
<dbReference type="InterPro" id="IPR016147">
    <property type="entry name" value="Pili_assmbl_chaperone_N"/>
</dbReference>
<dbReference type="PANTHER" id="PTHR30251:SF4">
    <property type="entry name" value="SLR1668 PROTEIN"/>
    <property type="match status" value="1"/>
</dbReference>
<dbReference type="InterPro" id="IPR008962">
    <property type="entry name" value="PapD-like_sf"/>
</dbReference>
<keyword evidence="1" id="KW-0732">Signal</keyword>
<dbReference type="InterPro" id="IPR050643">
    <property type="entry name" value="Periplasmic_pilus_chap"/>
</dbReference>
<evidence type="ECO:0000313" key="3">
    <source>
        <dbReference type="EMBL" id="MDR0182336.1"/>
    </source>
</evidence>
<dbReference type="PANTHER" id="PTHR30251">
    <property type="entry name" value="PILUS ASSEMBLY CHAPERONE"/>
    <property type="match status" value="1"/>
</dbReference>
<evidence type="ECO:0000259" key="2">
    <source>
        <dbReference type="Pfam" id="PF00345"/>
    </source>
</evidence>
<dbReference type="Gene3D" id="2.60.40.10">
    <property type="entry name" value="Immunoglobulins"/>
    <property type="match status" value="1"/>
</dbReference>
<evidence type="ECO:0000256" key="1">
    <source>
        <dbReference type="SAM" id="SignalP"/>
    </source>
</evidence>
<sequence length="238" mass="24818">MTSGRYLPALLALALATVGVAHAGSIHVMPTTITLGPGKATAVMTITNEGDEPINAQVRVYGWDQGDGKDVLTATQKVVVSPPMTTLAPKQTQSIRIVRVDKSPAGAEEAYRLLVDEVPDPAKAPTTGVAVQMRYSVPVFVMPKATMPPGSVTVTAQMDGRSLALKAHNPSDTHVQIANVSVEHPGGAITPAMSGLIGYVLPGGTMQWTLDVPPNAAAKGRPVRVHADINGQPLNVDL</sequence>
<feature type="chain" id="PRO_5047257788" evidence="1">
    <location>
        <begin position="24"/>
        <end position="238"/>
    </location>
</feature>
<dbReference type="RefSeq" id="WP_309261482.1">
    <property type="nucleotide sequence ID" value="NZ_JARUHG010000001.1"/>
</dbReference>
<gene>
    <name evidence="3" type="ORF">P8609_05030</name>
</gene>
<comment type="caution">
    <text evidence="3">The sequence shown here is derived from an EMBL/GenBank/DDBJ whole genome shotgun (WGS) entry which is preliminary data.</text>
</comment>
<dbReference type="Pfam" id="PF00345">
    <property type="entry name" value="PapD_N"/>
    <property type="match status" value="1"/>
</dbReference>
<reference evidence="3 4" key="1">
    <citation type="submission" date="2023-04" db="EMBL/GenBank/DDBJ databases">
        <title>Lysobacter sp. strain UC isolated from soil sample.</title>
        <authorList>
            <person name="Choksket S."/>
            <person name="Harshvardhan F."/>
            <person name="Rana R."/>
            <person name="Patil P.B."/>
            <person name="Korpole S."/>
        </authorList>
    </citation>
    <scope>NUCLEOTIDE SEQUENCE [LARGE SCALE GENOMIC DNA]</scope>
    <source>
        <strain evidence="3 4">UC</strain>
    </source>
</reference>
<accession>A0ABU1CAY8</accession>
<name>A0ABU1CAY8_9GAMM</name>
<dbReference type="EMBL" id="JARUHG010000001">
    <property type="protein sequence ID" value="MDR0182336.1"/>
    <property type="molecule type" value="Genomic_DNA"/>
</dbReference>